<organism evidence="1 2">
    <name type="scientific">Papaver nudicaule</name>
    <name type="common">Iceland poppy</name>
    <dbReference type="NCBI Taxonomy" id="74823"/>
    <lineage>
        <taxon>Eukaryota</taxon>
        <taxon>Viridiplantae</taxon>
        <taxon>Streptophyta</taxon>
        <taxon>Embryophyta</taxon>
        <taxon>Tracheophyta</taxon>
        <taxon>Spermatophyta</taxon>
        <taxon>Magnoliopsida</taxon>
        <taxon>Ranunculales</taxon>
        <taxon>Papaveraceae</taxon>
        <taxon>Papaveroideae</taxon>
        <taxon>Papaver</taxon>
    </lineage>
</organism>
<proteinExistence type="predicted"/>
<comment type="caution">
    <text evidence="1">The sequence shown here is derived from an EMBL/GenBank/DDBJ whole genome shotgun (WGS) entry which is preliminary data.</text>
</comment>
<feature type="non-terminal residue" evidence="1">
    <location>
        <position position="131"/>
    </location>
</feature>
<reference evidence="1" key="1">
    <citation type="submission" date="2022-03" db="EMBL/GenBank/DDBJ databases">
        <title>A functionally conserved STORR gene fusion in Papaver species that diverged 16.8 million years ago.</title>
        <authorList>
            <person name="Catania T."/>
        </authorList>
    </citation>
    <scope>NUCLEOTIDE SEQUENCE</scope>
    <source>
        <strain evidence="1">S-191538</strain>
    </source>
</reference>
<dbReference type="Proteomes" id="UP001177140">
    <property type="component" value="Unassembled WGS sequence"/>
</dbReference>
<name>A0AA41V2T4_PAPNU</name>
<protein>
    <submittedName>
        <fullName evidence="1">Uncharacterized protein</fullName>
    </submittedName>
</protein>
<dbReference type="EMBL" id="JAJJMA010122773">
    <property type="protein sequence ID" value="MCL7032375.1"/>
    <property type="molecule type" value="Genomic_DNA"/>
</dbReference>
<dbReference type="AlphaFoldDB" id="A0AA41V2T4"/>
<evidence type="ECO:0000313" key="2">
    <source>
        <dbReference type="Proteomes" id="UP001177140"/>
    </source>
</evidence>
<keyword evidence="2" id="KW-1185">Reference proteome</keyword>
<sequence>MFERVKDTENVLKVDFKRLYELTSYSAKGSTQLNKNNLVKSWELKQKSAVRLLDEERVRLTKQRQENELKKLESQEEHRFDKASLDGKRPISIFERDYDAAPRRKLDIVVQEKRVEVDAEFDNVKYWKLKA</sequence>
<accession>A0AA41V2T4</accession>
<evidence type="ECO:0000313" key="1">
    <source>
        <dbReference type="EMBL" id="MCL7032375.1"/>
    </source>
</evidence>
<gene>
    <name evidence="1" type="ORF">MKW94_000443</name>
</gene>